<evidence type="ECO:0000256" key="5">
    <source>
        <dbReference type="ARBA" id="ARBA00023014"/>
    </source>
</evidence>
<gene>
    <name evidence="7" type="ORF">CW311_13145</name>
</gene>
<dbReference type="InterPro" id="IPR050584">
    <property type="entry name" value="Cholesterol_7-desaturase"/>
</dbReference>
<organism evidence="7 8">
    <name type="scientific">Acinetobacter proteolyticus</name>
    <dbReference type="NCBI Taxonomy" id="1776741"/>
    <lineage>
        <taxon>Bacteria</taxon>
        <taxon>Pseudomonadati</taxon>
        <taxon>Pseudomonadota</taxon>
        <taxon>Gammaproteobacteria</taxon>
        <taxon>Moraxellales</taxon>
        <taxon>Moraxellaceae</taxon>
        <taxon>Acinetobacter</taxon>
    </lineage>
</organism>
<evidence type="ECO:0000256" key="3">
    <source>
        <dbReference type="ARBA" id="ARBA00023002"/>
    </source>
</evidence>
<keyword evidence="4" id="KW-0408">Iron</keyword>
<dbReference type="Pfam" id="PF19112">
    <property type="entry name" value="VanA_C"/>
    <property type="match status" value="1"/>
</dbReference>
<evidence type="ECO:0000259" key="6">
    <source>
        <dbReference type="PROSITE" id="PS51296"/>
    </source>
</evidence>
<keyword evidence="2" id="KW-0479">Metal-binding</keyword>
<name>A0A2N0WD82_9GAMM</name>
<dbReference type="InterPro" id="IPR017941">
    <property type="entry name" value="Rieske_2Fe-2S"/>
</dbReference>
<dbReference type="Gene3D" id="3.90.380.10">
    <property type="entry name" value="Naphthalene 1,2-dioxygenase Alpha Subunit, Chain A, domain 1"/>
    <property type="match status" value="1"/>
</dbReference>
<dbReference type="EMBL" id="PISJ01000015">
    <property type="protein sequence ID" value="PKF32576.1"/>
    <property type="molecule type" value="Genomic_DNA"/>
</dbReference>
<dbReference type="GO" id="GO:0046872">
    <property type="term" value="F:metal ion binding"/>
    <property type="evidence" value="ECO:0007669"/>
    <property type="project" value="UniProtKB-KW"/>
</dbReference>
<dbReference type="AlphaFoldDB" id="A0A2N0WD82"/>
<dbReference type="GO" id="GO:0051537">
    <property type="term" value="F:2 iron, 2 sulfur cluster binding"/>
    <property type="evidence" value="ECO:0007669"/>
    <property type="project" value="UniProtKB-KW"/>
</dbReference>
<comment type="caution">
    <text evidence="7">The sequence shown here is derived from an EMBL/GenBank/DDBJ whole genome shotgun (WGS) entry which is preliminary data.</text>
</comment>
<dbReference type="Pfam" id="PF00355">
    <property type="entry name" value="Rieske"/>
    <property type="match status" value="1"/>
</dbReference>
<accession>A0A2N0WD82</accession>
<dbReference type="RefSeq" id="WP_101236815.1">
    <property type="nucleotide sequence ID" value="NZ_PISJ01000015.1"/>
</dbReference>
<keyword evidence="1" id="KW-0001">2Fe-2S</keyword>
<dbReference type="GO" id="GO:0051213">
    <property type="term" value="F:dioxygenase activity"/>
    <property type="evidence" value="ECO:0007669"/>
    <property type="project" value="UniProtKB-KW"/>
</dbReference>
<dbReference type="PANTHER" id="PTHR21266">
    <property type="entry name" value="IRON-SULFUR DOMAIN CONTAINING PROTEIN"/>
    <property type="match status" value="1"/>
</dbReference>
<feature type="domain" description="Rieske" evidence="6">
    <location>
        <begin position="32"/>
        <end position="134"/>
    </location>
</feature>
<evidence type="ECO:0000256" key="1">
    <source>
        <dbReference type="ARBA" id="ARBA00022714"/>
    </source>
</evidence>
<dbReference type="Gene3D" id="2.102.10.10">
    <property type="entry name" value="Rieske [2Fe-2S] iron-sulphur domain"/>
    <property type="match status" value="1"/>
</dbReference>
<dbReference type="InterPro" id="IPR044043">
    <property type="entry name" value="VanA_C_cat"/>
</dbReference>
<proteinExistence type="predicted"/>
<dbReference type="PANTHER" id="PTHR21266:SF57">
    <property type="entry name" value="3-CHLOROBENZOATE-3,4-DIOXYGENASE"/>
    <property type="match status" value="1"/>
</dbReference>
<evidence type="ECO:0000256" key="2">
    <source>
        <dbReference type="ARBA" id="ARBA00022723"/>
    </source>
</evidence>
<dbReference type="PROSITE" id="PS51296">
    <property type="entry name" value="RIESKE"/>
    <property type="match status" value="1"/>
</dbReference>
<sequence>MNSKVITTFKHTDLPVHMTFSEHDWQLLAQHWYPIALARDISEQPTAAMLLDMPLVIYKMGDELIVAKDVCPHRGVPLSLGRHDGQGIVCRYHGLRFGHAGKCNRIPAHPQHKISERFHLKTYAATEKYGLVWCCLAARPDDNPVIPDMPYWEDSDYQQLVCPYVDLNCFAGRQLEGFIDVAHFAWVHPDTFGDPDDVEVPDYVTTETSYGFDADYISSVGRYPIGTAQRGQDNFNWLRHFEISLPFTATLTIHFPNQSKQVIMNAASPVSARQTRLFAPICRNYDKDLPVEDAYAFNLQIFEEDRLIVETQKPEYLPLDLSMEAHFPADRSSSMYRRLLRKMGFNPIFAA</sequence>
<dbReference type="InterPro" id="IPR036922">
    <property type="entry name" value="Rieske_2Fe-2S_sf"/>
</dbReference>
<dbReference type="SUPFAM" id="SSF50022">
    <property type="entry name" value="ISP domain"/>
    <property type="match status" value="1"/>
</dbReference>
<evidence type="ECO:0000256" key="4">
    <source>
        <dbReference type="ARBA" id="ARBA00023004"/>
    </source>
</evidence>
<protein>
    <submittedName>
        <fullName evidence="7">Ring-hydroxylating dioxygenase</fullName>
    </submittedName>
</protein>
<keyword evidence="7" id="KW-0223">Dioxygenase</keyword>
<evidence type="ECO:0000313" key="7">
    <source>
        <dbReference type="EMBL" id="PKF32576.1"/>
    </source>
</evidence>
<reference evidence="7 8" key="1">
    <citation type="submission" date="2017-12" db="EMBL/GenBank/DDBJ databases">
        <title>Draft Genome sequences of multiple microbial strains isolated from spacecraft associated surfaces.</title>
        <authorList>
            <person name="Seuylemezian A."/>
            <person name="Vaishampayan P."/>
            <person name="Venkateswaran K."/>
        </authorList>
    </citation>
    <scope>NUCLEOTIDE SEQUENCE [LARGE SCALE GENOMIC DNA]</scope>
    <source>
        <strain evidence="7 8">2P01AA</strain>
    </source>
</reference>
<dbReference type="Proteomes" id="UP000233553">
    <property type="component" value="Unassembled WGS sequence"/>
</dbReference>
<dbReference type="SUPFAM" id="SSF55961">
    <property type="entry name" value="Bet v1-like"/>
    <property type="match status" value="1"/>
</dbReference>
<evidence type="ECO:0000313" key="8">
    <source>
        <dbReference type="Proteomes" id="UP000233553"/>
    </source>
</evidence>
<keyword evidence="5" id="KW-0411">Iron-sulfur</keyword>
<keyword evidence="3" id="KW-0560">Oxidoreductase</keyword>